<reference evidence="1 2" key="1">
    <citation type="submission" date="2018-11" db="EMBL/GenBank/DDBJ databases">
        <title>Taxonoimc description of Halomarina strain SPP-AMP-1.</title>
        <authorList>
            <person name="Pal Y."/>
            <person name="Srinivasana K."/>
            <person name="Verma A."/>
            <person name="Kumar P."/>
        </authorList>
    </citation>
    <scope>NUCLEOTIDE SEQUENCE [LARGE SCALE GENOMIC DNA]</scope>
    <source>
        <strain evidence="1 2">SPP-AMP-1</strain>
    </source>
</reference>
<dbReference type="AlphaFoldDB" id="A0A3P3R3K9"/>
<evidence type="ECO:0000313" key="2">
    <source>
        <dbReference type="Proteomes" id="UP000282322"/>
    </source>
</evidence>
<sequence>MNTRSRLVLAVVLVVGLTGCSGLSPFGSGTAYPDGYNESGITDPETAANQHSKALSEYDSYTYKMNVSSSKDVEMNFTIRIDEANKQSIADITANRKEQEVIRMEMYQENNTTYEKTQMPLLGTIYNTSEESFSSFQENQTNTTDMNGWFANASFEGAGTVTRNGETLYRYNATDVDNPETYTDLTQSATIDSVETFNATILVDKEGILRSLTFDITATSFGKTQKMSSEIRITDIGSTAVNKPDWIETAKSQSGSNDTTFFEIAA</sequence>
<comment type="caution">
    <text evidence="1">The sequence shown here is derived from an EMBL/GenBank/DDBJ whole genome shotgun (WGS) entry which is preliminary data.</text>
</comment>
<accession>A0A3P3R3K9</accession>
<dbReference type="EMBL" id="RRCH01000042">
    <property type="protein sequence ID" value="RRJ28061.1"/>
    <property type="molecule type" value="Genomic_DNA"/>
</dbReference>
<evidence type="ECO:0000313" key="1">
    <source>
        <dbReference type="EMBL" id="RRJ28061.1"/>
    </source>
</evidence>
<proteinExistence type="predicted"/>
<protein>
    <submittedName>
        <fullName evidence="1">Uncharacterized protein</fullName>
    </submittedName>
</protein>
<dbReference type="PROSITE" id="PS51257">
    <property type="entry name" value="PROKAR_LIPOPROTEIN"/>
    <property type="match status" value="1"/>
</dbReference>
<keyword evidence="2" id="KW-1185">Reference proteome</keyword>
<gene>
    <name evidence="1" type="ORF">EIK79_16895</name>
</gene>
<dbReference type="Proteomes" id="UP000282322">
    <property type="component" value="Unassembled WGS sequence"/>
</dbReference>
<dbReference type="InterPro" id="IPR055959">
    <property type="entry name" value="DUF7537"/>
</dbReference>
<dbReference type="Pfam" id="PF24381">
    <property type="entry name" value="DUF7537"/>
    <property type="match status" value="1"/>
</dbReference>
<dbReference type="OrthoDB" id="237998at2157"/>
<organism evidence="1 2">
    <name type="scientific">Halocatena pleomorpha</name>
    <dbReference type="NCBI Taxonomy" id="1785090"/>
    <lineage>
        <taxon>Archaea</taxon>
        <taxon>Methanobacteriati</taxon>
        <taxon>Methanobacteriota</taxon>
        <taxon>Stenosarchaea group</taxon>
        <taxon>Halobacteria</taxon>
        <taxon>Halobacteriales</taxon>
        <taxon>Natronomonadaceae</taxon>
        <taxon>Halocatena</taxon>
    </lineage>
</organism>
<name>A0A3P3R3K9_9EURY</name>
<dbReference type="Gene3D" id="2.50.20.20">
    <property type="match status" value="1"/>
</dbReference>
<dbReference type="RefSeq" id="WP_124956830.1">
    <property type="nucleotide sequence ID" value="NZ_RRCH01000042.1"/>
</dbReference>